<name>A0A1Y3BVD3_EURMA</name>
<sequence>MKSFLANKLNNTDCSLNVGKQMIMELVAIDEKLYWNVMLNMNYSNHMNRMIGSYRVIHLDSIVPIY</sequence>
<accession>A0A1Y3BVD3</accession>
<comment type="caution">
    <text evidence="1">The sequence shown here is derived from an EMBL/GenBank/DDBJ whole genome shotgun (WGS) entry which is preliminary data.</text>
</comment>
<organism evidence="1 2">
    <name type="scientific">Euroglyphus maynei</name>
    <name type="common">Mayne's house dust mite</name>
    <dbReference type="NCBI Taxonomy" id="6958"/>
    <lineage>
        <taxon>Eukaryota</taxon>
        <taxon>Metazoa</taxon>
        <taxon>Ecdysozoa</taxon>
        <taxon>Arthropoda</taxon>
        <taxon>Chelicerata</taxon>
        <taxon>Arachnida</taxon>
        <taxon>Acari</taxon>
        <taxon>Acariformes</taxon>
        <taxon>Sarcoptiformes</taxon>
        <taxon>Astigmata</taxon>
        <taxon>Psoroptidia</taxon>
        <taxon>Analgoidea</taxon>
        <taxon>Pyroglyphidae</taxon>
        <taxon>Pyroglyphinae</taxon>
        <taxon>Euroglyphus</taxon>
    </lineage>
</organism>
<dbReference type="EMBL" id="MUJZ01002261">
    <property type="protein sequence ID" value="OTF83763.1"/>
    <property type="molecule type" value="Genomic_DNA"/>
</dbReference>
<evidence type="ECO:0000313" key="2">
    <source>
        <dbReference type="Proteomes" id="UP000194236"/>
    </source>
</evidence>
<protein>
    <submittedName>
        <fullName evidence="1">Uncharacterized protein</fullName>
    </submittedName>
</protein>
<reference evidence="1 2" key="1">
    <citation type="submission" date="2017-03" db="EMBL/GenBank/DDBJ databases">
        <title>Genome Survey of Euroglyphus maynei.</title>
        <authorList>
            <person name="Arlian L.G."/>
            <person name="Morgan M.S."/>
            <person name="Rider S.D."/>
        </authorList>
    </citation>
    <scope>NUCLEOTIDE SEQUENCE [LARGE SCALE GENOMIC DNA]</scope>
    <source>
        <strain evidence="1">Arlian Lab</strain>
        <tissue evidence="1">Whole body</tissue>
    </source>
</reference>
<evidence type="ECO:0000313" key="1">
    <source>
        <dbReference type="EMBL" id="OTF83763.1"/>
    </source>
</evidence>
<keyword evidence="2" id="KW-1185">Reference proteome</keyword>
<dbReference type="Proteomes" id="UP000194236">
    <property type="component" value="Unassembled WGS sequence"/>
</dbReference>
<dbReference type="AlphaFoldDB" id="A0A1Y3BVD3"/>
<proteinExistence type="predicted"/>
<gene>
    <name evidence="1" type="ORF">BLA29_014439</name>
</gene>